<organism evidence="2">
    <name type="scientific">viral metagenome</name>
    <dbReference type="NCBI Taxonomy" id="1070528"/>
    <lineage>
        <taxon>unclassified sequences</taxon>
        <taxon>metagenomes</taxon>
        <taxon>organismal metagenomes</taxon>
    </lineage>
</organism>
<sequence length="163" mass="18889">MEKTPKDTIKRGFSDAEKEIREKQIKAVKELALKTLERIDNAKRMREQANTTIRILQRDLEDLKAGRLDRIEERQKKDPSAKEVSVALIERVVTKEVHHHHHDHYIIDKSRWYELWRITYNDSVSTIYSPIVGSTEPFMLTNSVSADYTGGAYTISTGLVVHI</sequence>
<accession>A0A6M3LLW4</accession>
<dbReference type="EMBL" id="MT143191">
    <property type="protein sequence ID" value="QJA93958.1"/>
    <property type="molecule type" value="Genomic_DNA"/>
</dbReference>
<protein>
    <submittedName>
        <fullName evidence="2">Uncharacterized protein</fullName>
    </submittedName>
</protein>
<feature type="coiled-coil region" evidence="1">
    <location>
        <begin position="39"/>
        <end position="66"/>
    </location>
</feature>
<name>A0A6M3LLW4_9ZZZZ</name>
<keyword evidence="1" id="KW-0175">Coiled coil</keyword>
<proteinExistence type="predicted"/>
<dbReference type="AlphaFoldDB" id="A0A6M3LLW4"/>
<evidence type="ECO:0000313" key="2">
    <source>
        <dbReference type="EMBL" id="QJA93958.1"/>
    </source>
</evidence>
<reference evidence="2" key="1">
    <citation type="submission" date="2020-03" db="EMBL/GenBank/DDBJ databases">
        <title>The deep terrestrial virosphere.</title>
        <authorList>
            <person name="Holmfeldt K."/>
            <person name="Nilsson E."/>
            <person name="Simone D."/>
            <person name="Lopez-Fernandez M."/>
            <person name="Wu X."/>
            <person name="de Brujin I."/>
            <person name="Lundin D."/>
            <person name="Andersson A."/>
            <person name="Bertilsson S."/>
            <person name="Dopson M."/>
        </authorList>
    </citation>
    <scope>NUCLEOTIDE SEQUENCE</scope>
    <source>
        <strain evidence="2">MM415B04052</strain>
    </source>
</reference>
<evidence type="ECO:0000256" key="1">
    <source>
        <dbReference type="SAM" id="Coils"/>
    </source>
</evidence>
<gene>
    <name evidence="2" type="ORF">MM415B04052_0004</name>
</gene>